<dbReference type="GO" id="GO:0016020">
    <property type="term" value="C:membrane"/>
    <property type="evidence" value="ECO:0007669"/>
    <property type="project" value="UniProtKB-SubCell"/>
</dbReference>
<evidence type="ECO:0000313" key="9">
    <source>
        <dbReference type="Proteomes" id="UP000829364"/>
    </source>
</evidence>
<evidence type="ECO:0000256" key="2">
    <source>
        <dbReference type="ARBA" id="ARBA00022448"/>
    </source>
</evidence>
<dbReference type="AlphaFoldDB" id="A0A9Q8VBB3"/>
<feature type="transmembrane region" description="Helical" evidence="6">
    <location>
        <begin position="229"/>
        <end position="251"/>
    </location>
</feature>
<evidence type="ECO:0000256" key="1">
    <source>
        <dbReference type="ARBA" id="ARBA00004141"/>
    </source>
</evidence>
<evidence type="ECO:0000256" key="6">
    <source>
        <dbReference type="SAM" id="Phobius"/>
    </source>
</evidence>
<feature type="transmembrane region" description="Helical" evidence="6">
    <location>
        <begin position="163"/>
        <end position="183"/>
    </location>
</feature>
<name>A0A9Q8VBB3_9HYPO</name>
<organism evidence="8 9">
    <name type="scientific">Purpureocillium takamizusanense</name>
    <dbReference type="NCBI Taxonomy" id="2060973"/>
    <lineage>
        <taxon>Eukaryota</taxon>
        <taxon>Fungi</taxon>
        <taxon>Dikarya</taxon>
        <taxon>Ascomycota</taxon>
        <taxon>Pezizomycotina</taxon>
        <taxon>Sordariomycetes</taxon>
        <taxon>Hypocreomycetidae</taxon>
        <taxon>Hypocreales</taxon>
        <taxon>Ophiocordycipitaceae</taxon>
        <taxon>Purpureocillium</taxon>
    </lineage>
</organism>
<feature type="transmembrane region" description="Helical" evidence="6">
    <location>
        <begin position="106"/>
        <end position="124"/>
    </location>
</feature>
<accession>A0A9Q8VBB3</accession>
<dbReference type="SUPFAM" id="SSF103473">
    <property type="entry name" value="MFS general substrate transporter"/>
    <property type="match status" value="1"/>
</dbReference>
<proteinExistence type="predicted"/>
<feature type="domain" description="Major facilitator superfamily (MFS) profile" evidence="7">
    <location>
        <begin position="69"/>
        <end position="480"/>
    </location>
</feature>
<feature type="transmembrane region" description="Helical" evidence="6">
    <location>
        <begin position="195"/>
        <end position="217"/>
    </location>
</feature>
<keyword evidence="3 6" id="KW-0812">Transmembrane</keyword>
<evidence type="ECO:0000259" key="7">
    <source>
        <dbReference type="PROSITE" id="PS50850"/>
    </source>
</evidence>
<dbReference type="EMBL" id="CP086358">
    <property type="protein sequence ID" value="UNI19503.1"/>
    <property type="molecule type" value="Genomic_DNA"/>
</dbReference>
<dbReference type="Gene3D" id="1.20.1250.20">
    <property type="entry name" value="MFS general substrate transporter like domains"/>
    <property type="match status" value="1"/>
</dbReference>
<evidence type="ECO:0000313" key="8">
    <source>
        <dbReference type="EMBL" id="UNI19503.1"/>
    </source>
</evidence>
<dbReference type="PANTHER" id="PTHR43791">
    <property type="entry name" value="PERMEASE-RELATED"/>
    <property type="match status" value="1"/>
</dbReference>
<dbReference type="PANTHER" id="PTHR43791:SF103">
    <property type="entry name" value="MAJOR FACILITATOR SUPERFAMILY (MFS) PROFILE DOMAIN-CONTAINING PROTEIN-RELATED"/>
    <property type="match status" value="1"/>
</dbReference>
<keyword evidence="5 6" id="KW-0472">Membrane</keyword>
<dbReference type="OrthoDB" id="6730379at2759"/>
<keyword evidence="4 6" id="KW-1133">Transmembrane helix</keyword>
<feature type="transmembrane region" description="Helical" evidence="6">
    <location>
        <begin position="136"/>
        <end position="157"/>
    </location>
</feature>
<dbReference type="RefSeq" id="XP_047842984.1">
    <property type="nucleotide sequence ID" value="XM_047987000.1"/>
</dbReference>
<protein>
    <recommendedName>
        <fullName evidence="7">Major facilitator superfamily (MFS) profile domain-containing protein</fullName>
    </recommendedName>
</protein>
<dbReference type="InterPro" id="IPR036259">
    <property type="entry name" value="MFS_trans_sf"/>
</dbReference>
<keyword evidence="9" id="KW-1185">Reference proteome</keyword>
<dbReference type="Pfam" id="PF07690">
    <property type="entry name" value="MFS_1"/>
    <property type="match status" value="1"/>
</dbReference>
<feature type="transmembrane region" description="Helical" evidence="6">
    <location>
        <begin position="455"/>
        <end position="476"/>
    </location>
</feature>
<evidence type="ECO:0000256" key="5">
    <source>
        <dbReference type="ARBA" id="ARBA00023136"/>
    </source>
</evidence>
<keyword evidence="2" id="KW-0813">Transport</keyword>
<dbReference type="PROSITE" id="PS50850">
    <property type="entry name" value="MFS"/>
    <property type="match status" value="1"/>
</dbReference>
<dbReference type="Proteomes" id="UP000829364">
    <property type="component" value="Chromosome 5"/>
</dbReference>
<feature type="transmembrane region" description="Helical" evidence="6">
    <location>
        <begin position="424"/>
        <end position="443"/>
    </location>
</feature>
<gene>
    <name evidence="8" type="ORF">JDV02_005685</name>
</gene>
<dbReference type="InterPro" id="IPR011701">
    <property type="entry name" value="MFS"/>
</dbReference>
<reference evidence="8" key="1">
    <citation type="submission" date="2021-11" db="EMBL/GenBank/DDBJ databases">
        <title>Purpureocillium_takamizusanense_genome.</title>
        <authorList>
            <person name="Nguyen N.-H."/>
        </authorList>
    </citation>
    <scope>NUCLEOTIDE SEQUENCE</scope>
    <source>
        <strain evidence="8">PT3</strain>
    </source>
</reference>
<evidence type="ECO:0000256" key="4">
    <source>
        <dbReference type="ARBA" id="ARBA00022989"/>
    </source>
</evidence>
<dbReference type="GO" id="GO:0022857">
    <property type="term" value="F:transmembrane transporter activity"/>
    <property type="evidence" value="ECO:0007669"/>
    <property type="project" value="InterPro"/>
</dbReference>
<comment type="subcellular location">
    <subcellularLocation>
        <location evidence="1">Membrane</location>
        <topology evidence="1">Multi-pass membrane protein</topology>
    </subcellularLocation>
</comment>
<sequence>MHQDSVQQDRVLEQAPEPEKLVVADDLKEKHLHNQQHDDSAELFAGDSFAFEYTEEEATKVRWKLDLTMLAMMTMSYFLCFIDKVALSNASILGLRTDNHLHGQQYSWVSGIFYFGYLIAQYPSSILMQKLPIGRYFGGMVALWGVTTTCMSATNSFASLATARFFLGVFESCLHPVLTMLVGQYWTRREQPLRACIWWAGGPLGGFTLDGIAYAVSGSSSLGSKYAEWQVLFLIFGPISIAWGVLLFFILPASPMTAWFLTERERKVAVMRVIKNHTGIENRNYRLYQVKECLTDIQPWIFWSLALLQCVVGSGLTNFDKIVLTGLGYDEHEASKMGFGGDGVQLFSIIATGVITLRIPNTRIITSIVSNIIVIIGACLVSTQTNNHTRLAGLYIMYVNTVTYGMVMSLVASNIGGFTKKATCSVMVFVGYAVGQIIAPQFFRDSEKPSYPTGFRAFYVSTALMVVILVGLYVHLWRENARRDKISTAFNPDDEADMGAFLDKTDKEQTSFRYVL</sequence>
<feature type="transmembrane region" description="Helical" evidence="6">
    <location>
        <begin position="339"/>
        <end position="357"/>
    </location>
</feature>
<dbReference type="InterPro" id="IPR020846">
    <property type="entry name" value="MFS_dom"/>
</dbReference>
<dbReference type="KEGG" id="ptkz:JDV02_005685"/>
<dbReference type="GeneID" id="72067634"/>
<evidence type="ECO:0000256" key="3">
    <source>
        <dbReference type="ARBA" id="ARBA00022692"/>
    </source>
</evidence>
<feature type="transmembrane region" description="Helical" evidence="6">
    <location>
        <begin position="364"/>
        <end position="383"/>
    </location>
</feature>
<feature type="transmembrane region" description="Helical" evidence="6">
    <location>
        <begin position="395"/>
        <end position="412"/>
    </location>
</feature>